<dbReference type="RefSeq" id="YP_009598838.1">
    <property type="nucleotide sequence ID" value="NC_041911.1"/>
</dbReference>
<reference evidence="1 2" key="1">
    <citation type="submission" date="2016-12" db="EMBL/GenBank/DDBJ databases">
        <title>Characterization of two jumbo phages RP12 and RP31 infecting the phytopathogen Ralstonia solanacearum.</title>
        <authorList>
            <person name="Kawasaki T."/>
            <person name="Yoshikawa G."/>
            <person name="Ogata H."/>
            <person name="Yamada T."/>
        </authorList>
    </citation>
    <scope>NUCLEOTIDE SEQUENCE [LARGE SCALE GENOMIC DNA]</scope>
    <source>
        <strain evidence="1 2">RP12</strain>
    </source>
</reference>
<name>A0A1L7N0W8_9CAUD</name>
<accession>A0A1L7N0W8</accession>
<dbReference type="Proteomes" id="UP000222831">
    <property type="component" value="Segment"/>
</dbReference>
<proteinExistence type="predicted"/>
<organism evidence="1 2">
    <name type="scientific">Ralstonia phage RP12</name>
    <dbReference type="NCBI Taxonomy" id="1923889"/>
    <lineage>
        <taxon>Viruses</taxon>
        <taxon>Duplodnaviria</taxon>
        <taxon>Heunggongvirae</taxon>
        <taxon>Uroviricota</taxon>
        <taxon>Caudoviricetes</taxon>
        <taxon>Chimalliviridae</taxon>
        <taxon>Ripduovirus</taxon>
        <taxon>Ripduovirus RP12</taxon>
    </lineage>
</organism>
<evidence type="ECO:0000313" key="1">
    <source>
        <dbReference type="EMBL" id="BAW19119.1"/>
    </source>
</evidence>
<protein>
    <submittedName>
        <fullName evidence="1">Uncharacterized protein</fullName>
    </submittedName>
</protein>
<keyword evidence="2" id="KW-1185">Reference proteome</keyword>
<evidence type="ECO:0000313" key="2">
    <source>
        <dbReference type="Proteomes" id="UP000222831"/>
    </source>
</evidence>
<sequence>MHQLEQFPGTYLHNLEYLVRDLSFAEHKRLLSRAGWQNSLAKEASLQQSRKERHKRSEAKRLQYAKPLKKTRVKGIVIAR</sequence>
<dbReference type="KEGG" id="vg:40074540"/>
<dbReference type="EMBL" id="AP017924">
    <property type="protein sequence ID" value="BAW19119.1"/>
    <property type="molecule type" value="Genomic_DNA"/>
</dbReference>
<dbReference type="GeneID" id="40074540"/>